<sequence length="105" mass="11908">MSLRPNRVLKGAKGAYRLLEPLRSNTVFKAQSVHVSDAEPRFFMIKSAPPPTPQESIPKIPGQRSPAMERMALVREYEIYEGPGPVKTHPFIRKLHDVVGQWDMV</sequence>
<proteinExistence type="predicted"/>
<dbReference type="Proteomes" id="UP001590950">
    <property type="component" value="Unassembled WGS sequence"/>
</dbReference>
<organism evidence="1 2">
    <name type="scientific">Stereocaulon virgatum</name>
    <dbReference type="NCBI Taxonomy" id="373712"/>
    <lineage>
        <taxon>Eukaryota</taxon>
        <taxon>Fungi</taxon>
        <taxon>Dikarya</taxon>
        <taxon>Ascomycota</taxon>
        <taxon>Pezizomycotina</taxon>
        <taxon>Lecanoromycetes</taxon>
        <taxon>OSLEUM clade</taxon>
        <taxon>Lecanoromycetidae</taxon>
        <taxon>Lecanorales</taxon>
        <taxon>Lecanorineae</taxon>
        <taxon>Stereocaulaceae</taxon>
        <taxon>Stereocaulon</taxon>
    </lineage>
</organism>
<evidence type="ECO:0000313" key="1">
    <source>
        <dbReference type="EMBL" id="KAL2039084.1"/>
    </source>
</evidence>
<dbReference type="EMBL" id="JBEFKJ010000027">
    <property type="protein sequence ID" value="KAL2039084.1"/>
    <property type="molecule type" value="Genomic_DNA"/>
</dbReference>
<comment type="caution">
    <text evidence="1">The sequence shown here is derived from an EMBL/GenBank/DDBJ whole genome shotgun (WGS) entry which is preliminary data.</text>
</comment>
<name>A0ABR4A0T2_9LECA</name>
<evidence type="ECO:0000313" key="2">
    <source>
        <dbReference type="Proteomes" id="UP001590950"/>
    </source>
</evidence>
<accession>A0ABR4A0T2</accession>
<gene>
    <name evidence="1" type="ORF">N7G274_008133</name>
</gene>
<reference evidence="1 2" key="1">
    <citation type="submission" date="2024-09" db="EMBL/GenBank/DDBJ databases">
        <title>Rethinking Asexuality: The Enigmatic Case of Functional Sexual Genes in Lepraria (Stereocaulaceae).</title>
        <authorList>
            <person name="Doellman M."/>
            <person name="Sun Y."/>
            <person name="Barcenas-Pena A."/>
            <person name="Lumbsch H.T."/>
            <person name="Grewe F."/>
        </authorList>
    </citation>
    <scope>NUCLEOTIDE SEQUENCE [LARGE SCALE GENOMIC DNA]</scope>
    <source>
        <strain evidence="1 2">Mercado 3170</strain>
    </source>
</reference>
<keyword evidence="2" id="KW-1185">Reference proteome</keyword>
<protein>
    <submittedName>
        <fullName evidence="1">Uncharacterized protein</fullName>
    </submittedName>
</protein>